<proteinExistence type="predicted"/>
<evidence type="ECO:0000256" key="1">
    <source>
        <dbReference type="SAM" id="MobiDB-lite"/>
    </source>
</evidence>
<sequence>MKLLVEVQLPESSEELNIPKTTEEVEEALKAIQEKNNIFIAILLGVTASMIEGIFDPDKLEVSLALAAEAKETLSTTRRGQSIRFSLKQHGPRNANSPEF</sequence>
<gene>
    <name evidence="2" type="ORF">EZS28_025885</name>
</gene>
<name>A0A5J4V801_9EUKA</name>
<comment type="caution">
    <text evidence="2">The sequence shown here is derived from an EMBL/GenBank/DDBJ whole genome shotgun (WGS) entry which is preliminary data.</text>
</comment>
<dbReference type="Proteomes" id="UP000324800">
    <property type="component" value="Unassembled WGS sequence"/>
</dbReference>
<evidence type="ECO:0000313" key="3">
    <source>
        <dbReference type="Proteomes" id="UP000324800"/>
    </source>
</evidence>
<evidence type="ECO:0000313" key="2">
    <source>
        <dbReference type="EMBL" id="KAA6378590.1"/>
    </source>
</evidence>
<organism evidence="2 3">
    <name type="scientific">Streblomastix strix</name>
    <dbReference type="NCBI Taxonomy" id="222440"/>
    <lineage>
        <taxon>Eukaryota</taxon>
        <taxon>Metamonada</taxon>
        <taxon>Preaxostyla</taxon>
        <taxon>Oxymonadida</taxon>
        <taxon>Streblomastigidae</taxon>
        <taxon>Streblomastix</taxon>
    </lineage>
</organism>
<dbReference type="AlphaFoldDB" id="A0A5J4V801"/>
<protein>
    <submittedName>
        <fullName evidence="2">Uncharacterized protein</fullName>
    </submittedName>
</protein>
<feature type="region of interest" description="Disordered" evidence="1">
    <location>
        <begin position="76"/>
        <end position="100"/>
    </location>
</feature>
<reference evidence="2 3" key="1">
    <citation type="submission" date="2019-03" db="EMBL/GenBank/DDBJ databases">
        <title>Single cell metagenomics reveals metabolic interactions within the superorganism composed of flagellate Streblomastix strix and complex community of Bacteroidetes bacteria on its surface.</title>
        <authorList>
            <person name="Treitli S.C."/>
            <person name="Kolisko M."/>
            <person name="Husnik F."/>
            <person name="Keeling P."/>
            <person name="Hampl V."/>
        </authorList>
    </citation>
    <scope>NUCLEOTIDE SEQUENCE [LARGE SCALE GENOMIC DNA]</scope>
    <source>
        <strain evidence="2">ST1C</strain>
    </source>
</reference>
<dbReference type="EMBL" id="SNRW01009046">
    <property type="protein sequence ID" value="KAA6378590.1"/>
    <property type="molecule type" value="Genomic_DNA"/>
</dbReference>
<accession>A0A5J4V801</accession>